<keyword evidence="3" id="KW-1185">Reference proteome</keyword>
<dbReference type="AlphaFoldDB" id="A0A5N6FB25"/>
<protein>
    <submittedName>
        <fullName evidence="2">Heterokaryon incompatibility protein-domain-containing protein</fullName>
    </submittedName>
</protein>
<dbReference type="PANTHER" id="PTHR33112:SF15">
    <property type="entry name" value="HETEROKARYON INCOMPATIBILITY DOMAIN-CONTAINING PROTEIN"/>
    <property type="match status" value="1"/>
</dbReference>
<proteinExistence type="predicted"/>
<evidence type="ECO:0000313" key="2">
    <source>
        <dbReference type="EMBL" id="KAB8226070.1"/>
    </source>
</evidence>
<gene>
    <name evidence="2" type="ORF">BDV33DRAFT_197890</name>
</gene>
<dbReference type="Pfam" id="PF06985">
    <property type="entry name" value="HET"/>
    <property type="match status" value="1"/>
</dbReference>
<name>A0A5N6FB25_9EURO</name>
<dbReference type="PANTHER" id="PTHR33112">
    <property type="entry name" value="DOMAIN PROTEIN, PUTATIVE-RELATED"/>
    <property type="match status" value="1"/>
</dbReference>
<feature type="domain" description="Heterokaryon incompatibility" evidence="1">
    <location>
        <begin position="156"/>
        <end position="305"/>
    </location>
</feature>
<sequence length="611" mass="69824">MGFDIEVEIEEVRKQASNACNGCALLYQGFQYLAAKSESVVDEDQLCINVRSAPGQAIECSIYARNDRRFPETWKLQIFAVGHRAPWKTLGKTTPSHRYVLTDEHRDWYLSWVQDCVENHSKCQRLSAMPTRLIDLGDADKGTMCLRDEINQISRYIALSHSWQFSEARKCMTLKENYECRKRLIPQQGLSQTFQDAIKVARWLGVRYLWIDTFCIIQDDPDDWAEQASRMGEIFEGAYITIAVDCNLDSSPTDGCFLERNIVHEVALTDANGDECLVVIRYSTELHHNLDYGPSLMRRGWCVQERLLSPRILHFRPWEVIFECLNDRHCECEKMSLEKKNIWRFGYNMKGLADILCTPGNGQELNGSDCWTVWGNIVYVYSGADLTVPTDRLAALSSMAQRMPRQIFGDYLAGLWSKDLIRQLVWRRGSKRDRRFFRYQQYVAPSFSWASIYGGNIDISWIHTGLMEQKASLLDAGTVPATDDPMGPILEGFILMRLRIWEANVVSIGNDEAGINLTWICQDGQADSWYASVDAEDDREGLVGQKVYLGEMFSDGLSTDFLVMREVADRKGLFERVGIGSLWYLQCGDGGMISSIADPFYQVPEQGIRLI</sequence>
<organism evidence="2 3">
    <name type="scientific">Aspergillus novoparasiticus</name>
    <dbReference type="NCBI Taxonomy" id="986946"/>
    <lineage>
        <taxon>Eukaryota</taxon>
        <taxon>Fungi</taxon>
        <taxon>Dikarya</taxon>
        <taxon>Ascomycota</taxon>
        <taxon>Pezizomycotina</taxon>
        <taxon>Eurotiomycetes</taxon>
        <taxon>Eurotiomycetidae</taxon>
        <taxon>Eurotiales</taxon>
        <taxon>Aspergillaceae</taxon>
        <taxon>Aspergillus</taxon>
        <taxon>Aspergillus subgen. Circumdati</taxon>
    </lineage>
</organism>
<evidence type="ECO:0000313" key="3">
    <source>
        <dbReference type="Proteomes" id="UP000326799"/>
    </source>
</evidence>
<dbReference type="InterPro" id="IPR010730">
    <property type="entry name" value="HET"/>
</dbReference>
<evidence type="ECO:0000259" key="1">
    <source>
        <dbReference type="Pfam" id="PF06985"/>
    </source>
</evidence>
<dbReference type="Proteomes" id="UP000326799">
    <property type="component" value="Unassembled WGS sequence"/>
</dbReference>
<accession>A0A5N6FB25</accession>
<dbReference type="EMBL" id="ML733392">
    <property type="protein sequence ID" value="KAB8226070.1"/>
    <property type="molecule type" value="Genomic_DNA"/>
</dbReference>
<reference evidence="2 3" key="1">
    <citation type="submission" date="2019-04" db="EMBL/GenBank/DDBJ databases">
        <title>Fungal friends and foes A comparative genomics study of 23 Aspergillus species from section Flavi.</title>
        <authorList>
            <consortium name="DOE Joint Genome Institute"/>
            <person name="Kjaerbolling I."/>
            <person name="Vesth T.C."/>
            <person name="Frisvad J.C."/>
            <person name="Nybo J.L."/>
            <person name="Theobald S."/>
            <person name="Kildgaard S."/>
            <person name="Petersen T.I."/>
            <person name="Kuo A."/>
            <person name="Sato A."/>
            <person name="Lyhne E.K."/>
            <person name="Kogle M.E."/>
            <person name="Wiebenga A."/>
            <person name="Kun R.S."/>
            <person name="Lubbers R.J."/>
            <person name="Makela M.R."/>
            <person name="Barry K."/>
            <person name="Chovatia M."/>
            <person name="Clum A."/>
            <person name="Daum C."/>
            <person name="Haridas S."/>
            <person name="He G."/>
            <person name="LaButti K."/>
            <person name="Lipzen A."/>
            <person name="Mondo S."/>
            <person name="Pangilinan J."/>
            <person name="Riley R."/>
            <person name="Salamov A."/>
            <person name="Simmons B.A."/>
            <person name="Magnuson J.K."/>
            <person name="Henrissat B."/>
            <person name="Mortensen U.H."/>
            <person name="Larsen T.O."/>
            <person name="De vries R.P."/>
            <person name="Grigoriev I.V."/>
            <person name="Machida M."/>
            <person name="Baker S.E."/>
            <person name="Andersen M.R."/>
        </authorList>
    </citation>
    <scope>NUCLEOTIDE SEQUENCE [LARGE SCALE GENOMIC DNA]</scope>
    <source>
        <strain evidence="2 3">CBS 126849</strain>
    </source>
</reference>